<dbReference type="AlphaFoldDB" id="A0A6A7BRQ8"/>
<dbReference type="Proteomes" id="UP000799421">
    <property type="component" value="Unassembled WGS sequence"/>
</dbReference>
<organism evidence="1 2">
    <name type="scientific">Piedraia hortae CBS 480.64</name>
    <dbReference type="NCBI Taxonomy" id="1314780"/>
    <lineage>
        <taxon>Eukaryota</taxon>
        <taxon>Fungi</taxon>
        <taxon>Dikarya</taxon>
        <taxon>Ascomycota</taxon>
        <taxon>Pezizomycotina</taxon>
        <taxon>Dothideomycetes</taxon>
        <taxon>Dothideomycetidae</taxon>
        <taxon>Capnodiales</taxon>
        <taxon>Piedraiaceae</taxon>
        <taxon>Piedraia</taxon>
    </lineage>
</organism>
<dbReference type="OrthoDB" id="10044727at2759"/>
<evidence type="ECO:0000313" key="1">
    <source>
        <dbReference type="EMBL" id="KAF2857914.1"/>
    </source>
</evidence>
<dbReference type="EMBL" id="MU006023">
    <property type="protein sequence ID" value="KAF2857914.1"/>
    <property type="molecule type" value="Genomic_DNA"/>
</dbReference>
<reference evidence="1" key="1">
    <citation type="journal article" date="2020" name="Stud. Mycol.">
        <title>101 Dothideomycetes genomes: a test case for predicting lifestyles and emergence of pathogens.</title>
        <authorList>
            <person name="Haridas S."/>
            <person name="Albert R."/>
            <person name="Binder M."/>
            <person name="Bloem J."/>
            <person name="Labutti K."/>
            <person name="Salamov A."/>
            <person name="Andreopoulos B."/>
            <person name="Baker S."/>
            <person name="Barry K."/>
            <person name="Bills G."/>
            <person name="Bluhm B."/>
            <person name="Cannon C."/>
            <person name="Castanera R."/>
            <person name="Culley D."/>
            <person name="Daum C."/>
            <person name="Ezra D."/>
            <person name="Gonzalez J."/>
            <person name="Henrissat B."/>
            <person name="Kuo A."/>
            <person name="Liang C."/>
            <person name="Lipzen A."/>
            <person name="Lutzoni F."/>
            <person name="Magnuson J."/>
            <person name="Mondo S."/>
            <person name="Nolan M."/>
            <person name="Ohm R."/>
            <person name="Pangilinan J."/>
            <person name="Park H.-J."/>
            <person name="Ramirez L."/>
            <person name="Alfaro M."/>
            <person name="Sun H."/>
            <person name="Tritt A."/>
            <person name="Yoshinaga Y."/>
            <person name="Zwiers L.-H."/>
            <person name="Turgeon B."/>
            <person name="Goodwin S."/>
            <person name="Spatafora J."/>
            <person name="Crous P."/>
            <person name="Grigoriev I."/>
        </authorList>
    </citation>
    <scope>NUCLEOTIDE SEQUENCE</scope>
    <source>
        <strain evidence="1">CBS 480.64</strain>
    </source>
</reference>
<accession>A0A6A7BRQ8</accession>
<keyword evidence="2" id="KW-1185">Reference proteome</keyword>
<gene>
    <name evidence="1" type="ORF">K470DRAFT_266464</name>
</gene>
<name>A0A6A7BRQ8_9PEZI</name>
<proteinExistence type="predicted"/>
<protein>
    <submittedName>
        <fullName evidence="1">Uncharacterized protein</fullName>
    </submittedName>
</protein>
<sequence length="149" mass="16742">MTPGGATRKETFVRVANANNRGVYFAEQLRSWEKEWIRSSTSPEGKQGRNAKVLTLFLDEDVQMSVQRFVAEHGEAITARLLAQAVGELIGGASVAYSIERELDAVEEAQASRKDTICVETARVWLKKLGYRWRGWAKAFTWMGMSART</sequence>
<evidence type="ECO:0000313" key="2">
    <source>
        <dbReference type="Proteomes" id="UP000799421"/>
    </source>
</evidence>